<dbReference type="SUPFAM" id="SSF50939">
    <property type="entry name" value="Sialidases"/>
    <property type="match status" value="1"/>
</dbReference>
<dbReference type="InterPro" id="IPR036278">
    <property type="entry name" value="Sialidase_sf"/>
</dbReference>
<reference evidence="1 2" key="1">
    <citation type="journal article" date="2014" name="Genome Biol. Evol.">
        <title>The genome of the myxosporean Thelohanellus kitauei shows adaptations to nutrient acquisition within its fish host.</title>
        <authorList>
            <person name="Yang Y."/>
            <person name="Xiong J."/>
            <person name="Zhou Z."/>
            <person name="Huo F."/>
            <person name="Miao W."/>
            <person name="Ran C."/>
            <person name="Liu Y."/>
            <person name="Zhang J."/>
            <person name="Feng J."/>
            <person name="Wang M."/>
            <person name="Wang M."/>
            <person name="Wang L."/>
            <person name="Yao B."/>
        </authorList>
    </citation>
    <scope>NUCLEOTIDE SEQUENCE [LARGE SCALE GENOMIC DNA]</scope>
    <source>
        <strain evidence="1">Wuqing</strain>
    </source>
</reference>
<evidence type="ECO:0000313" key="2">
    <source>
        <dbReference type="Proteomes" id="UP000031668"/>
    </source>
</evidence>
<organism evidence="1 2">
    <name type="scientific">Thelohanellus kitauei</name>
    <name type="common">Myxosporean</name>
    <dbReference type="NCBI Taxonomy" id="669202"/>
    <lineage>
        <taxon>Eukaryota</taxon>
        <taxon>Metazoa</taxon>
        <taxon>Cnidaria</taxon>
        <taxon>Myxozoa</taxon>
        <taxon>Myxosporea</taxon>
        <taxon>Bivalvulida</taxon>
        <taxon>Platysporina</taxon>
        <taxon>Myxobolidae</taxon>
        <taxon>Thelohanellus</taxon>
    </lineage>
</organism>
<dbReference type="EMBL" id="JWZT01004658">
    <property type="protein sequence ID" value="KII63551.1"/>
    <property type="molecule type" value="Genomic_DNA"/>
</dbReference>
<keyword evidence="2" id="KW-1185">Reference proteome</keyword>
<dbReference type="PANTHER" id="PTHR12106">
    <property type="entry name" value="SORTILIN RELATED"/>
    <property type="match status" value="1"/>
</dbReference>
<dbReference type="Proteomes" id="UP000031668">
    <property type="component" value="Unassembled WGS sequence"/>
</dbReference>
<evidence type="ECO:0000313" key="1">
    <source>
        <dbReference type="EMBL" id="KII63551.1"/>
    </source>
</evidence>
<dbReference type="CDD" id="cd15482">
    <property type="entry name" value="Sialidase_non-viral"/>
    <property type="match status" value="1"/>
</dbReference>
<name>A0A0C2MPG1_THEKT</name>
<dbReference type="OrthoDB" id="5949766at2759"/>
<dbReference type="AlphaFoldDB" id="A0A0C2MPG1"/>
<dbReference type="GO" id="GO:0016020">
    <property type="term" value="C:membrane"/>
    <property type="evidence" value="ECO:0007669"/>
    <property type="project" value="TreeGrafter"/>
</dbReference>
<dbReference type="InterPro" id="IPR050310">
    <property type="entry name" value="VPS10-sortilin"/>
</dbReference>
<dbReference type="PANTHER" id="PTHR12106:SF27">
    <property type="entry name" value="SORTILIN-RELATED RECEPTOR"/>
    <property type="match status" value="1"/>
</dbReference>
<keyword evidence="1" id="KW-0675">Receptor</keyword>
<dbReference type="GO" id="GO:0006892">
    <property type="term" value="P:post-Golgi vesicle-mediated transport"/>
    <property type="evidence" value="ECO:0007669"/>
    <property type="project" value="TreeGrafter"/>
</dbReference>
<dbReference type="GO" id="GO:0005794">
    <property type="term" value="C:Golgi apparatus"/>
    <property type="evidence" value="ECO:0007669"/>
    <property type="project" value="TreeGrafter"/>
</dbReference>
<proteinExistence type="predicted"/>
<comment type="caution">
    <text evidence="1">The sequence shown here is derived from an EMBL/GenBank/DDBJ whole genome shotgun (WGS) entry which is preliminary data.</text>
</comment>
<dbReference type="Gene3D" id="2.120.10.10">
    <property type="match status" value="1"/>
</dbReference>
<sequence>MDNGKNFQPIQLKSEMSMCSGKKCRIKLDLECSTDFIKNNFPQKWIVKFKGTYQKQGSVSRHTFISFDGGKNWKILDSRIDKLVILNNGGLMFGTGRMNNLIFFSYDEGLNWYKNTMNAENFTDIIPLWSPNNHIIAVVNHNKNKNLYTLFKFSFSNVISRDFLTIDTTCNSEDFETWYVRRYFGSCFQGEEVSYMKIHPLNRCSDNRTVVRATTKPCPCSLEDFPWYSNLKHSEPYYYYKDNYCAVDPYFNFTEPVKTCRNGGIPLVHLEGY</sequence>
<gene>
    <name evidence="1" type="ORF">RF11_16358</name>
</gene>
<accession>A0A0C2MPG1</accession>
<protein>
    <submittedName>
        <fullName evidence="1">VPS10 domain-containing receptor SorCS3</fullName>
    </submittedName>
</protein>